<keyword evidence="3" id="KW-1185">Reference proteome</keyword>
<sequence>MYKEKQISQREFVPIRGLNYHVQTWNNHPGQSHTQAPLVLVHGWMDVAASWQFMLDALSEAFVSKRLIIAPDWRGFGQTTGLQAEQSLQADSYWFADYLADLDFLLDHYVKDQTVDLVGHSMGGNIAMTYAGVKPERIRRLINLEGFGLPASQPEQATERYRSWMKELKSLHRGEFELKTYDSVNGVARRLMKTNPRLSSDKALWLAGHWARTDANGQWKILGEAGHKVVSANLYRADETLEIYRRISAPVLAVEASDDSLGKWYKGTYTLDQYHERLKHVASVKVEVIEDAGHMLHHDQPENLAHLIETFLA</sequence>
<gene>
    <name evidence="2" type="ORF">HC248_02662</name>
</gene>
<dbReference type="PRINTS" id="PR00412">
    <property type="entry name" value="EPOXHYDRLASE"/>
</dbReference>
<protein>
    <recommendedName>
        <fullName evidence="1">AB hydrolase-1 domain-containing protein</fullName>
    </recommendedName>
</protein>
<reference evidence="2 3" key="1">
    <citation type="submission" date="2020-04" db="EMBL/GenBank/DDBJ databases">
        <title>Complete genome of a Psychrophilic, Marine, Gas Vacuolate Bacterium Polaromonas vacuolata KCTC 22033T.</title>
        <authorList>
            <person name="Hwang K."/>
            <person name="Kim K.M."/>
        </authorList>
    </citation>
    <scope>NUCLEOTIDE SEQUENCE [LARGE SCALE GENOMIC DNA]</scope>
    <source>
        <strain evidence="2 3">KCTC 22033</strain>
    </source>
</reference>
<dbReference type="InterPro" id="IPR000073">
    <property type="entry name" value="AB_hydrolase_1"/>
</dbReference>
<dbReference type="InterPro" id="IPR029058">
    <property type="entry name" value="AB_hydrolase_fold"/>
</dbReference>
<dbReference type="Pfam" id="PF00561">
    <property type="entry name" value="Abhydrolase_1"/>
    <property type="match status" value="1"/>
</dbReference>
<dbReference type="GO" id="GO:0003824">
    <property type="term" value="F:catalytic activity"/>
    <property type="evidence" value="ECO:0007669"/>
    <property type="project" value="InterPro"/>
</dbReference>
<feature type="domain" description="AB hydrolase-1" evidence="1">
    <location>
        <begin position="37"/>
        <end position="300"/>
    </location>
</feature>
<dbReference type="PANTHER" id="PTHR43798">
    <property type="entry name" value="MONOACYLGLYCEROL LIPASE"/>
    <property type="match status" value="1"/>
</dbReference>
<evidence type="ECO:0000313" key="2">
    <source>
        <dbReference type="EMBL" id="QJC57338.1"/>
    </source>
</evidence>
<dbReference type="InterPro" id="IPR000639">
    <property type="entry name" value="Epox_hydrolase-like"/>
</dbReference>
<accession>A0A6H2HBT0</accession>
<dbReference type="AlphaFoldDB" id="A0A6H2HBT0"/>
<dbReference type="KEGG" id="pvac:HC248_02662"/>
<dbReference type="SUPFAM" id="SSF53474">
    <property type="entry name" value="alpha/beta-Hydrolases"/>
    <property type="match status" value="1"/>
</dbReference>
<dbReference type="PANTHER" id="PTHR43798:SF33">
    <property type="entry name" value="HYDROLASE, PUTATIVE (AFU_ORTHOLOGUE AFUA_2G14860)-RELATED"/>
    <property type="match status" value="1"/>
</dbReference>
<dbReference type="InterPro" id="IPR050266">
    <property type="entry name" value="AB_hydrolase_sf"/>
</dbReference>
<proteinExistence type="predicted"/>
<dbReference type="RefSeq" id="WP_168922866.1">
    <property type="nucleotide sequence ID" value="NZ_CP051461.1"/>
</dbReference>
<organism evidence="2 3">
    <name type="scientific">Polaromonas vacuolata</name>
    <dbReference type="NCBI Taxonomy" id="37448"/>
    <lineage>
        <taxon>Bacteria</taxon>
        <taxon>Pseudomonadati</taxon>
        <taxon>Pseudomonadota</taxon>
        <taxon>Betaproteobacteria</taxon>
        <taxon>Burkholderiales</taxon>
        <taxon>Comamonadaceae</taxon>
        <taxon>Polaromonas</taxon>
    </lineage>
</organism>
<dbReference type="EMBL" id="CP051461">
    <property type="protein sequence ID" value="QJC57338.1"/>
    <property type="molecule type" value="Genomic_DNA"/>
</dbReference>
<evidence type="ECO:0000313" key="3">
    <source>
        <dbReference type="Proteomes" id="UP000502041"/>
    </source>
</evidence>
<name>A0A6H2HBT0_9BURK</name>
<dbReference type="GO" id="GO:0016020">
    <property type="term" value="C:membrane"/>
    <property type="evidence" value="ECO:0007669"/>
    <property type="project" value="TreeGrafter"/>
</dbReference>
<dbReference type="Gene3D" id="3.40.50.1820">
    <property type="entry name" value="alpha/beta hydrolase"/>
    <property type="match status" value="1"/>
</dbReference>
<dbReference type="PRINTS" id="PR00111">
    <property type="entry name" value="ABHYDROLASE"/>
</dbReference>
<dbReference type="Proteomes" id="UP000502041">
    <property type="component" value="Chromosome"/>
</dbReference>
<evidence type="ECO:0000259" key="1">
    <source>
        <dbReference type="Pfam" id="PF00561"/>
    </source>
</evidence>